<evidence type="ECO:0000313" key="2">
    <source>
        <dbReference type="Proteomes" id="UP001341281"/>
    </source>
</evidence>
<dbReference type="AlphaFoldDB" id="A0AAQ3WQ25"/>
<dbReference type="Pfam" id="PF02992">
    <property type="entry name" value="Transposase_21"/>
    <property type="match status" value="2"/>
</dbReference>
<dbReference type="Proteomes" id="UP001341281">
    <property type="component" value="Chromosome 04"/>
</dbReference>
<dbReference type="PANTHER" id="PTHR10775">
    <property type="entry name" value="OS08G0208400 PROTEIN"/>
    <property type="match status" value="1"/>
</dbReference>
<dbReference type="PANTHER" id="PTHR10775:SF185">
    <property type="entry name" value="OS08G0208400 PROTEIN"/>
    <property type="match status" value="1"/>
</dbReference>
<reference evidence="1 2" key="1">
    <citation type="submission" date="2024-02" db="EMBL/GenBank/DDBJ databases">
        <title>High-quality chromosome-scale genome assembly of Pensacola bahiagrass (Paspalum notatum Flugge var. saurae).</title>
        <authorList>
            <person name="Vega J.M."/>
            <person name="Podio M."/>
            <person name="Orjuela J."/>
            <person name="Siena L.A."/>
            <person name="Pessino S.C."/>
            <person name="Combes M.C."/>
            <person name="Mariac C."/>
            <person name="Albertini E."/>
            <person name="Pupilli F."/>
            <person name="Ortiz J.P.A."/>
            <person name="Leblanc O."/>
        </authorList>
    </citation>
    <scope>NUCLEOTIDE SEQUENCE [LARGE SCALE GENOMIC DNA]</scope>
    <source>
        <strain evidence="1">R1</strain>
        <tissue evidence="1">Leaf</tissue>
    </source>
</reference>
<dbReference type="InterPro" id="IPR004242">
    <property type="entry name" value="Transposase_21"/>
</dbReference>
<name>A0AAQ3WQ25_PASNO</name>
<protein>
    <submittedName>
        <fullName evidence="1">Uncharacterized protein</fullName>
    </submittedName>
</protein>
<dbReference type="EMBL" id="CP144748">
    <property type="protein sequence ID" value="WVZ70002.1"/>
    <property type="molecule type" value="Genomic_DNA"/>
</dbReference>
<proteinExistence type="predicted"/>
<evidence type="ECO:0000313" key="1">
    <source>
        <dbReference type="EMBL" id="WVZ70002.1"/>
    </source>
</evidence>
<accession>A0AAQ3WQ25</accession>
<gene>
    <name evidence="1" type="ORF">U9M48_018711</name>
</gene>
<organism evidence="1 2">
    <name type="scientific">Paspalum notatum var. saurae</name>
    <dbReference type="NCBI Taxonomy" id="547442"/>
    <lineage>
        <taxon>Eukaryota</taxon>
        <taxon>Viridiplantae</taxon>
        <taxon>Streptophyta</taxon>
        <taxon>Embryophyta</taxon>
        <taxon>Tracheophyta</taxon>
        <taxon>Spermatophyta</taxon>
        <taxon>Magnoliopsida</taxon>
        <taxon>Liliopsida</taxon>
        <taxon>Poales</taxon>
        <taxon>Poaceae</taxon>
        <taxon>PACMAD clade</taxon>
        <taxon>Panicoideae</taxon>
        <taxon>Andropogonodae</taxon>
        <taxon>Paspaleae</taxon>
        <taxon>Paspalinae</taxon>
        <taxon>Paspalum</taxon>
    </lineage>
</organism>
<keyword evidence="2" id="KW-1185">Reference proteome</keyword>
<sequence length="105" mass="12005">MACKDLEDKYPKFASEPHNVRLCLASDGFDPFGMMNVTCTTLSTWDAKLKRNFTLRVVLLWTINDFPAYGMPSGWSPKGKFACPYCHKDTEYSFRPQKNEILALS</sequence>